<feature type="domain" description="AB hydrolase-1" evidence="1">
    <location>
        <begin position="23"/>
        <end position="248"/>
    </location>
</feature>
<keyword evidence="3" id="KW-1185">Reference proteome</keyword>
<dbReference type="InterPro" id="IPR029058">
    <property type="entry name" value="AB_hydrolase_fold"/>
</dbReference>
<name>A0A7X9P2J4_9BACT</name>
<dbReference type="AlphaFoldDB" id="A0A7X9P2J4"/>
<comment type="caution">
    <text evidence="2">The sequence shown here is derived from an EMBL/GenBank/DDBJ whole genome shotgun (WGS) entry which is preliminary data.</text>
</comment>
<sequence>MKDHFIKNSSFHYFNSNNESNRLLICIHGFGQRAEIFKILSNKLPQYAILSIDLPFHGSSTPANTIIQLWNDLEIYLQKNIFQEINLIGYSIGSRLATFFYRQAPHLFQEIYLIAPDGIAKNVLFPVVTHSYIAPFFRFVMENQKVIHNTLSYIRKVRLITKNQFQFASKSLSSPQESLKVANTWIALRGTILKNKKLLTMISENSTKLYLIAGKNDKIITVQKVKKIAKHLPDQQIIYFNANHYQVLLEGIQWIAQKKTSQN</sequence>
<dbReference type="PANTHER" id="PTHR46438">
    <property type="entry name" value="ALPHA/BETA-HYDROLASES SUPERFAMILY PROTEIN"/>
    <property type="match status" value="1"/>
</dbReference>
<proteinExistence type="predicted"/>
<dbReference type="PANTHER" id="PTHR46438:SF11">
    <property type="entry name" value="LIPASE-RELATED"/>
    <property type="match status" value="1"/>
</dbReference>
<dbReference type="GO" id="GO:0016787">
    <property type="term" value="F:hydrolase activity"/>
    <property type="evidence" value="ECO:0007669"/>
    <property type="project" value="UniProtKB-KW"/>
</dbReference>
<dbReference type="Gene3D" id="3.40.50.1820">
    <property type="entry name" value="alpha/beta hydrolase"/>
    <property type="match status" value="1"/>
</dbReference>
<reference evidence="2 3" key="1">
    <citation type="submission" date="2020-04" db="EMBL/GenBank/DDBJ databases">
        <title>Flammeovirga sp. SR4, a novel species isolated from seawater.</title>
        <authorList>
            <person name="Wang X."/>
        </authorList>
    </citation>
    <scope>NUCLEOTIDE SEQUENCE [LARGE SCALE GENOMIC DNA]</scope>
    <source>
        <strain evidence="2 3">ATCC 23126</strain>
    </source>
</reference>
<evidence type="ECO:0000313" key="3">
    <source>
        <dbReference type="Proteomes" id="UP000576082"/>
    </source>
</evidence>
<gene>
    <name evidence="2" type="ORF">HHU12_10380</name>
</gene>
<dbReference type="Pfam" id="PF00561">
    <property type="entry name" value="Abhydrolase_1"/>
    <property type="match status" value="1"/>
</dbReference>
<accession>A0A7X9P2J4</accession>
<evidence type="ECO:0000259" key="1">
    <source>
        <dbReference type="Pfam" id="PF00561"/>
    </source>
</evidence>
<dbReference type="RefSeq" id="WP_169656673.1">
    <property type="nucleotide sequence ID" value="NZ_JABANE010000023.1"/>
</dbReference>
<dbReference type="InterPro" id="IPR000073">
    <property type="entry name" value="AB_hydrolase_1"/>
</dbReference>
<keyword evidence="2" id="KW-0378">Hydrolase</keyword>
<dbReference type="SUPFAM" id="SSF53474">
    <property type="entry name" value="alpha/beta-Hydrolases"/>
    <property type="match status" value="1"/>
</dbReference>
<organism evidence="2 3">
    <name type="scientific">Flammeovirga aprica JL-4</name>
    <dbReference type="NCBI Taxonomy" id="694437"/>
    <lineage>
        <taxon>Bacteria</taxon>
        <taxon>Pseudomonadati</taxon>
        <taxon>Bacteroidota</taxon>
        <taxon>Cytophagia</taxon>
        <taxon>Cytophagales</taxon>
        <taxon>Flammeovirgaceae</taxon>
        <taxon>Flammeovirga</taxon>
    </lineage>
</organism>
<protein>
    <submittedName>
        <fullName evidence="2">Alpha/beta hydrolase</fullName>
    </submittedName>
</protein>
<dbReference type="Proteomes" id="UP000576082">
    <property type="component" value="Unassembled WGS sequence"/>
</dbReference>
<evidence type="ECO:0000313" key="2">
    <source>
        <dbReference type="EMBL" id="NME68366.1"/>
    </source>
</evidence>
<dbReference type="EMBL" id="JABANE010000023">
    <property type="protein sequence ID" value="NME68366.1"/>
    <property type="molecule type" value="Genomic_DNA"/>
</dbReference>